<accession>A0A2H4SLG0</accession>
<reference evidence="1 2" key="1">
    <citation type="journal article" date="2017" name="BMC Genomics">
        <title>Chromosome level assembly and secondary metabolite potential of the parasitic fungus Cordyceps militaris.</title>
        <authorList>
            <person name="Kramer G.J."/>
            <person name="Nodwell J.R."/>
        </authorList>
    </citation>
    <scope>NUCLEOTIDE SEQUENCE [LARGE SCALE GENOMIC DNA]</scope>
    <source>
        <strain evidence="1 2">ATCC 34164</strain>
    </source>
</reference>
<dbReference type="VEuPathDB" id="FungiDB:CCM_04373"/>
<dbReference type="VEuPathDB" id="FungiDB:A9K55_004287"/>
<evidence type="ECO:0000313" key="2">
    <source>
        <dbReference type="Proteomes" id="UP000323067"/>
    </source>
</evidence>
<gene>
    <name evidence="1" type="ORF">A9K55_004287</name>
</gene>
<evidence type="ECO:0000313" key="1">
    <source>
        <dbReference type="EMBL" id="ATY63936.1"/>
    </source>
</evidence>
<protein>
    <submittedName>
        <fullName evidence="1">Uncharacterized protein</fullName>
    </submittedName>
</protein>
<dbReference type="Proteomes" id="UP000323067">
    <property type="component" value="Chromosome v"/>
</dbReference>
<name>A0A2H4SLG0_CORMI</name>
<dbReference type="AlphaFoldDB" id="A0A2H4SLG0"/>
<dbReference type="OrthoDB" id="4664297at2759"/>
<organism evidence="1 2">
    <name type="scientific">Cordyceps militaris</name>
    <name type="common">Caterpillar fungus</name>
    <name type="synonym">Clavaria militaris</name>
    <dbReference type="NCBI Taxonomy" id="73501"/>
    <lineage>
        <taxon>Eukaryota</taxon>
        <taxon>Fungi</taxon>
        <taxon>Dikarya</taxon>
        <taxon>Ascomycota</taxon>
        <taxon>Pezizomycotina</taxon>
        <taxon>Sordariomycetes</taxon>
        <taxon>Hypocreomycetidae</taxon>
        <taxon>Hypocreales</taxon>
        <taxon>Cordycipitaceae</taxon>
        <taxon>Cordyceps</taxon>
    </lineage>
</organism>
<sequence length="216" mass="23148">MPSPRPHSLARLVLGLVAVITLLVYFVPSSPALTSRIAEMTAPPSGDPIANLRVTLAQVPGADPPALRATITNNNPFAVSFLDYDAPVDALAVPLGLVELTPGAPPGAAPVATEGIVKLRRLWPPLVDFVHEVPGGGGTLVSEPLLLRPENVPYGKLGDRFFVRIRGPWRAVMAMPKSEITGEFLEHIPARPNTYQGSYESDRIEIRVDATALELK</sequence>
<proteinExistence type="predicted"/>
<dbReference type="EMBL" id="CP023325">
    <property type="protein sequence ID" value="ATY63936.1"/>
    <property type="molecule type" value="Genomic_DNA"/>
</dbReference>